<sequence>MIVPISSDDKEQFRTIIDAPAKIEAPVVAGQKLGVARILYKDTEIGTVDLIATETVERKTFFGMLWGSVWNFFTFVVKNFA</sequence>
<gene>
    <name evidence="2" type="ORF">SDC9_176831</name>
</gene>
<dbReference type="Pfam" id="PF07943">
    <property type="entry name" value="PBP5_C"/>
    <property type="match status" value="1"/>
</dbReference>
<dbReference type="GO" id="GO:0006508">
    <property type="term" value="P:proteolysis"/>
    <property type="evidence" value="ECO:0007669"/>
    <property type="project" value="InterPro"/>
</dbReference>
<comment type="caution">
    <text evidence="2">The sequence shown here is derived from an EMBL/GenBank/DDBJ whole genome shotgun (WGS) entry which is preliminary data.</text>
</comment>
<accession>A0A645GR52</accession>
<protein>
    <recommendedName>
        <fullName evidence="1">Peptidase S11 D-Ala-D-Ala carboxypeptidase A C-terminal domain-containing protein</fullName>
    </recommendedName>
</protein>
<dbReference type="Gene3D" id="2.60.410.10">
    <property type="entry name" value="D-Ala-D-Ala carboxypeptidase, C-terminal domain"/>
    <property type="match status" value="1"/>
</dbReference>
<feature type="domain" description="Peptidase S11 D-Ala-D-Ala carboxypeptidase A C-terminal" evidence="1">
    <location>
        <begin position="3"/>
        <end position="58"/>
    </location>
</feature>
<dbReference type="EMBL" id="VSSQ01080049">
    <property type="protein sequence ID" value="MPN29378.1"/>
    <property type="molecule type" value="Genomic_DNA"/>
</dbReference>
<dbReference type="InterPro" id="IPR012907">
    <property type="entry name" value="Peptidase_S11_C"/>
</dbReference>
<dbReference type="InterPro" id="IPR037167">
    <property type="entry name" value="Peptidase_S11_C_sf"/>
</dbReference>
<name>A0A645GR52_9ZZZZ</name>
<dbReference type="SUPFAM" id="SSF69189">
    <property type="entry name" value="Penicillin-binding protein associated domain"/>
    <property type="match status" value="1"/>
</dbReference>
<proteinExistence type="predicted"/>
<reference evidence="2" key="1">
    <citation type="submission" date="2019-08" db="EMBL/GenBank/DDBJ databases">
        <authorList>
            <person name="Kucharzyk K."/>
            <person name="Murdoch R.W."/>
            <person name="Higgins S."/>
            <person name="Loffler F."/>
        </authorList>
    </citation>
    <scope>NUCLEOTIDE SEQUENCE</scope>
</reference>
<dbReference type="InterPro" id="IPR015956">
    <property type="entry name" value="Peniciliin-bd_prot_C_sf"/>
</dbReference>
<dbReference type="AlphaFoldDB" id="A0A645GR52"/>
<evidence type="ECO:0000259" key="1">
    <source>
        <dbReference type="Pfam" id="PF07943"/>
    </source>
</evidence>
<evidence type="ECO:0000313" key="2">
    <source>
        <dbReference type="EMBL" id="MPN29378.1"/>
    </source>
</evidence>
<dbReference type="GO" id="GO:0009002">
    <property type="term" value="F:serine-type D-Ala-D-Ala carboxypeptidase activity"/>
    <property type="evidence" value="ECO:0007669"/>
    <property type="project" value="InterPro"/>
</dbReference>
<organism evidence="2">
    <name type="scientific">bioreactor metagenome</name>
    <dbReference type="NCBI Taxonomy" id="1076179"/>
    <lineage>
        <taxon>unclassified sequences</taxon>
        <taxon>metagenomes</taxon>
        <taxon>ecological metagenomes</taxon>
    </lineage>
</organism>